<name>A0ABT3HH55_9HYPH</name>
<comment type="caution">
    <text evidence="1">The sequence shown here is derived from an EMBL/GenBank/DDBJ whole genome shotgun (WGS) entry which is preliminary data.</text>
</comment>
<evidence type="ECO:0000313" key="1">
    <source>
        <dbReference type="EMBL" id="MCW2309726.1"/>
    </source>
</evidence>
<dbReference type="RefSeq" id="WP_264603304.1">
    <property type="nucleotide sequence ID" value="NZ_JAOQNS010000014.1"/>
</dbReference>
<sequence>MTDELAALRKERWPYLVHRESADGDRQFIGRARDVEAVVYGDIYYAKDLFAGEGPEGFCCSLTVDGLISHRSTHSKEEWCAVVSDPKAFARLVAYATFSKDYDDGSRLLLMKQILGAVLSHRS</sequence>
<keyword evidence="2" id="KW-1185">Reference proteome</keyword>
<accession>A0ABT3HH55</accession>
<dbReference type="EMBL" id="JAOQNS010000014">
    <property type="protein sequence ID" value="MCW2309726.1"/>
    <property type="molecule type" value="Genomic_DNA"/>
</dbReference>
<dbReference type="Proteomes" id="UP001209755">
    <property type="component" value="Unassembled WGS sequence"/>
</dbReference>
<protein>
    <submittedName>
        <fullName evidence="1">Uncharacterized protein</fullName>
    </submittedName>
</protein>
<gene>
    <name evidence="1" type="ORF">M2319_004085</name>
</gene>
<organism evidence="1 2">
    <name type="scientific">Rhodobium gokarnense</name>
    <dbReference type="NCBI Taxonomy" id="364296"/>
    <lineage>
        <taxon>Bacteria</taxon>
        <taxon>Pseudomonadati</taxon>
        <taxon>Pseudomonadota</taxon>
        <taxon>Alphaproteobacteria</taxon>
        <taxon>Hyphomicrobiales</taxon>
        <taxon>Rhodobiaceae</taxon>
        <taxon>Rhodobium</taxon>
    </lineage>
</organism>
<proteinExistence type="predicted"/>
<reference evidence="2" key="1">
    <citation type="submission" date="2023-07" db="EMBL/GenBank/DDBJ databases">
        <title>Genome sequencing of Purple Non-Sulfur Bacteria from various extreme environments.</title>
        <authorList>
            <person name="Mayer M."/>
        </authorList>
    </citation>
    <scope>NUCLEOTIDE SEQUENCE [LARGE SCALE GENOMIC DNA]</scope>
    <source>
        <strain evidence="2">DSM 17935</strain>
    </source>
</reference>
<evidence type="ECO:0000313" key="2">
    <source>
        <dbReference type="Proteomes" id="UP001209755"/>
    </source>
</evidence>